<dbReference type="PANTHER" id="PTHR45528:SF1">
    <property type="entry name" value="SENSOR HISTIDINE KINASE CPXA"/>
    <property type="match status" value="1"/>
</dbReference>
<evidence type="ECO:0000313" key="17">
    <source>
        <dbReference type="Proteomes" id="UP000306825"/>
    </source>
</evidence>
<dbReference type="GO" id="GO:0005524">
    <property type="term" value="F:ATP binding"/>
    <property type="evidence" value="ECO:0007669"/>
    <property type="project" value="UniProtKB-KW"/>
</dbReference>
<dbReference type="SMART" id="SM00387">
    <property type="entry name" value="HATPase_c"/>
    <property type="match status" value="1"/>
</dbReference>
<dbReference type="InterPro" id="IPR005467">
    <property type="entry name" value="His_kinase_dom"/>
</dbReference>
<protein>
    <recommendedName>
        <fullName evidence="3">histidine kinase</fullName>
        <ecNumber evidence="3">2.7.13.3</ecNumber>
    </recommendedName>
</protein>
<dbReference type="EC" id="2.7.13.3" evidence="3"/>
<evidence type="ECO:0000313" key="16">
    <source>
        <dbReference type="Proteomes" id="UP000003288"/>
    </source>
</evidence>
<dbReference type="RefSeq" id="WP_007474886.1">
    <property type="nucleotide sequence ID" value="NZ_ABCJ01000006.1"/>
</dbReference>
<evidence type="ECO:0000256" key="11">
    <source>
        <dbReference type="ARBA" id="ARBA00023136"/>
    </source>
</evidence>
<dbReference type="GO" id="GO:0005886">
    <property type="term" value="C:plasma membrane"/>
    <property type="evidence" value="ECO:0007669"/>
    <property type="project" value="UniProtKB-SubCell"/>
</dbReference>
<dbReference type="InterPro" id="IPR050398">
    <property type="entry name" value="HssS/ArlS-like"/>
</dbReference>
<evidence type="ECO:0000256" key="7">
    <source>
        <dbReference type="ARBA" id="ARBA00022741"/>
    </source>
</evidence>
<keyword evidence="11 12" id="KW-0472">Membrane</keyword>
<dbReference type="AlphaFoldDB" id="A0AAI9AFT8"/>
<keyword evidence="17" id="KW-1185">Reference proteome</keyword>
<proteinExistence type="predicted"/>
<evidence type="ECO:0000256" key="12">
    <source>
        <dbReference type="SAM" id="Phobius"/>
    </source>
</evidence>
<keyword evidence="6" id="KW-0808">Transferase</keyword>
<gene>
    <name evidence="14" type="ORF">CMTB2_08955</name>
    <name evidence="15" type="ORF">FE773_00405</name>
</gene>
<keyword evidence="12" id="KW-1133">Transmembrane helix</keyword>
<dbReference type="Pfam" id="PF02518">
    <property type="entry name" value="HATPase_c"/>
    <property type="match status" value="1"/>
</dbReference>
<dbReference type="Gene3D" id="3.30.565.10">
    <property type="entry name" value="Histidine kinase-like ATPase, C-terminal domain"/>
    <property type="match status" value="1"/>
</dbReference>
<accession>A0AAI9AFT8</accession>
<feature type="transmembrane region" description="Helical" evidence="12">
    <location>
        <begin position="328"/>
        <end position="347"/>
    </location>
</feature>
<evidence type="ECO:0000256" key="4">
    <source>
        <dbReference type="ARBA" id="ARBA00022475"/>
    </source>
</evidence>
<feature type="domain" description="Histidine kinase" evidence="13">
    <location>
        <begin position="410"/>
        <end position="614"/>
    </location>
</feature>
<evidence type="ECO:0000313" key="15">
    <source>
        <dbReference type="EMBL" id="QCT93703.1"/>
    </source>
</evidence>
<reference evidence="14 16" key="1">
    <citation type="journal article" date="2011" name="Stand. Genomic Sci.">
        <title>Draft genome sequence of Caminibacter mediatlanticus strain TB-2, an epsilonproteobacterium isolated from a deep-sea hydrothermal vent.</title>
        <authorList>
            <person name="Giovannelli D."/>
            <person name="Ferriera S."/>
            <person name="Johnson J."/>
            <person name="Kravitz S."/>
            <person name="Perez-Rodriguez I."/>
            <person name="Ricci J."/>
            <person name="O'Brien C."/>
            <person name="Voordeckers J.W."/>
            <person name="Bini E."/>
            <person name="Vetriani C."/>
        </authorList>
    </citation>
    <scope>NUCLEOTIDE SEQUENCE [LARGE SCALE GENOMIC DNA]</scope>
    <source>
        <strain evidence="14 16">TB-2</strain>
    </source>
</reference>
<evidence type="ECO:0000256" key="3">
    <source>
        <dbReference type="ARBA" id="ARBA00012438"/>
    </source>
</evidence>
<evidence type="ECO:0000256" key="2">
    <source>
        <dbReference type="ARBA" id="ARBA00004651"/>
    </source>
</evidence>
<keyword evidence="7" id="KW-0547">Nucleotide-binding</keyword>
<dbReference type="InterPro" id="IPR036097">
    <property type="entry name" value="HisK_dim/P_sf"/>
</dbReference>
<keyword evidence="10" id="KW-0902">Two-component regulatory system</keyword>
<evidence type="ECO:0000256" key="8">
    <source>
        <dbReference type="ARBA" id="ARBA00022777"/>
    </source>
</evidence>
<feature type="transmembrane region" description="Helical" evidence="12">
    <location>
        <begin position="7"/>
        <end position="25"/>
    </location>
</feature>
<dbReference type="Gene3D" id="1.10.287.130">
    <property type="match status" value="1"/>
</dbReference>
<dbReference type="EMBL" id="CP040463">
    <property type="protein sequence ID" value="QCT93703.1"/>
    <property type="molecule type" value="Genomic_DNA"/>
</dbReference>
<evidence type="ECO:0000259" key="13">
    <source>
        <dbReference type="PROSITE" id="PS50109"/>
    </source>
</evidence>
<dbReference type="PROSITE" id="PS50109">
    <property type="entry name" value="HIS_KIN"/>
    <property type="match status" value="1"/>
</dbReference>
<dbReference type="InterPro" id="IPR003594">
    <property type="entry name" value="HATPase_dom"/>
</dbReference>
<name>A0AAI9AFT8_9BACT</name>
<dbReference type="InterPro" id="IPR036890">
    <property type="entry name" value="HATPase_C_sf"/>
</dbReference>
<keyword evidence="4" id="KW-1003">Cell membrane</keyword>
<evidence type="ECO:0000313" key="14">
    <source>
        <dbReference type="EMBL" id="EDM23381.1"/>
    </source>
</evidence>
<evidence type="ECO:0000256" key="10">
    <source>
        <dbReference type="ARBA" id="ARBA00023012"/>
    </source>
</evidence>
<comment type="subcellular location">
    <subcellularLocation>
        <location evidence="2">Cell membrane</location>
        <topology evidence="2">Multi-pass membrane protein</topology>
    </subcellularLocation>
</comment>
<dbReference type="SUPFAM" id="SSF55874">
    <property type="entry name" value="ATPase domain of HSP90 chaperone/DNA topoisomerase II/histidine kinase"/>
    <property type="match status" value="1"/>
</dbReference>
<keyword evidence="12" id="KW-0812">Transmembrane</keyword>
<dbReference type="Proteomes" id="UP000003288">
    <property type="component" value="Unassembled WGS sequence"/>
</dbReference>
<dbReference type="EMBL" id="ABCJ01000006">
    <property type="protein sequence ID" value="EDM23381.1"/>
    <property type="molecule type" value="Genomic_DNA"/>
</dbReference>
<sequence length="614" mass="73280">MKFKLDQIFFFLFFLIFIAIFIGLYNQYTFSKKIVTQNFINKNYLFTLKIEERFKSILNKVQFYFKIMEEENLKKLDILELLYKDGNFSASKAAKILNKNFNKYGYYEVFVIDRNYKVVDASYKPEIGFNLGTFKVYKYILDEVFTKKKKIDISYPHIDSSSMKVKKYYLILSPDGKYLLQLAYVIDIFSMMKKLYKNLIKDIPNLKDLKIYFVEKYIIHEIDFNKKYGVKIPLKIDMKNSKKIIKMISKNILPNYKINYNENVSTIIEDIFKKVNFKAIKLDEKNRQLIIYKIIDSIFSNSSDKLILKTVYHIDELLSTYKSLLNRFLYILLIIIVAIFIMYKFIILRITREINLIIENINKNDSIDFKTYIKEIEEFKKIFNIYREKLNNEIEKNKKLLNENKRFIVDTIHQIKTPLSVITLNIDFIKHQVKDKILFETLEEIEAAVTMLTNSYEDLSYLSGNGVVKYEANENINMSNVLKERINFFNSLAKANNKTIIANIDEEIYFKINNIELERIIDNNLSNAIKYSTKKEIYVNLLQKNNKAILSFESFGKPIRDKTQIFDKNYREHSHKRGLGIGLNIVKEICKKYKIEYDVKYKDEKNIFEYVFRL</sequence>
<evidence type="ECO:0000256" key="5">
    <source>
        <dbReference type="ARBA" id="ARBA00022553"/>
    </source>
</evidence>
<comment type="catalytic activity">
    <reaction evidence="1">
        <text>ATP + protein L-histidine = ADP + protein N-phospho-L-histidine.</text>
        <dbReference type="EC" id="2.7.13.3"/>
    </reaction>
</comment>
<keyword evidence="8 14" id="KW-0418">Kinase</keyword>
<evidence type="ECO:0000256" key="9">
    <source>
        <dbReference type="ARBA" id="ARBA00022840"/>
    </source>
</evidence>
<dbReference type="Proteomes" id="UP000306825">
    <property type="component" value="Chromosome"/>
</dbReference>
<evidence type="ECO:0000256" key="1">
    <source>
        <dbReference type="ARBA" id="ARBA00000085"/>
    </source>
</evidence>
<reference evidence="15 17" key="2">
    <citation type="submission" date="2019-05" db="EMBL/GenBank/DDBJ databases">
        <title>A comparative analysis of the Nautiliaceae.</title>
        <authorList>
            <person name="Grosche A."/>
            <person name="Smedile F."/>
            <person name="Vetriani C."/>
        </authorList>
    </citation>
    <scope>NUCLEOTIDE SEQUENCE [LARGE SCALE GENOMIC DNA]</scope>
    <source>
        <strain evidence="15 17">TB-2</strain>
    </source>
</reference>
<dbReference type="SUPFAM" id="SSF47384">
    <property type="entry name" value="Homodimeric domain of signal transducing histidine kinase"/>
    <property type="match status" value="1"/>
</dbReference>
<organism evidence="14 16">
    <name type="scientific">Caminibacter mediatlanticus TB-2</name>
    <dbReference type="NCBI Taxonomy" id="391592"/>
    <lineage>
        <taxon>Bacteria</taxon>
        <taxon>Pseudomonadati</taxon>
        <taxon>Campylobacterota</taxon>
        <taxon>Epsilonproteobacteria</taxon>
        <taxon>Nautiliales</taxon>
        <taxon>Nautiliaceae</taxon>
        <taxon>Caminibacter</taxon>
    </lineage>
</organism>
<dbReference type="PANTHER" id="PTHR45528">
    <property type="entry name" value="SENSOR HISTIDINE KINASE CPXA"/>
    <property type="match status" value="1"/>
</dbReference>
<keyword evidence="9" id="KW-0067">ATP-binding</keyword>
<dbReference type="GO" id="GO:0000155">
    <property type="term" value="F:phosphorelay sensor kinase activity"/>
    <property type="evidence" value="ECO:0007669"/>
    <property type="project" value="InterPro"/>
</dbReference>
<keyword evidence="5" id="KW-0597">Phosphoprotein</keyword>
<evidence type="ECO:0000256" key="6">
    <source>
        <dbReference type="ARBA" id="ARBA00022679"/>
    </source>
</evidence>